<evidence type="ECO:0000313" key="1">
    <source>
        <dbReference type="EMBL" id="AUF82692.1"/>
    </source>
</evidence>
<dbReference type="Gene3D" id="3.90.550.10">
    <property type="entry name" value="Spore Coat Polysaccharide Biosynthesis Protein SpsA, Chain A"/>
    <property type="match status" value="1"/>
</dbReference>
<proteinExistence type="predicted"/>
<protein>
    <submittedName>
        <fullName evidence="1">Uncharacterized protein</fullName>
    </submittedName>
</protein>
<sequence>MIDYSIEKIHADIRDKVPFVVSFYTVDTMYEKEVEGLLSSLKRFRINYIIYGIRTEIPDWIQVCQLKPIIIKKAMIENPTASNVIWLDADSSIIRYPELFYLSKPIITVKRKKSKEDPIPRYMSGTVILKNCEICKNILQEWIDLQETPKHKGISWDQDVMGEVLEQEKYKKMVCQLPKEYIKKYNNNTCKAPVIIHWMASREYYRKERGELINRHEYIT</sequence>
<keyword evidence="2" id="KW-1185">Reference proteome</keyword>
<accession>A0A2P0VPB2</accession>
<reference evidence="1" key="1">
    <citation type="journal article" date="2018" name="Virology">
        <title>A giant virus infecting green algae encodes key fermentation genes.</title>
        <authorList>
            <person name="Schvarcz C.R."/>
            <person name="Steward G.F."/>
        </authorList>
    </citation>
    <scope>NUCLEOTIDE SEQUENCE [LARGE SCALE GENOMIC DNA]</scope>
</reference>
<organism evidence="1">
    <name type="scientific">Tetraselmis virus 1</name>
    <dbReference type="NCBI Taxonomy" id="2060617"/>
    <lineage>
        <taxon>Viruses</taxon>
        <taxon>Varidnaviria</taxon>
        <taxon>Bamfordvirae</taxon>
        <taxon>Nucleocytoviricota</taxon>
        <taxon>Megaviricetes</taxon>
        <taxon>Imitervirales</taxon>
        <taxon>Allomimiviridae</taxon>
        <taxon>Oceanusvirus</taxon>
        <taxon>Oceanusvirus kaneohense</taxon>
    </lineage>
</organism>
<evidence type="ECO:0000313" key="2">
    <source>
        <dbReference type="Proteomes" id="UP000244773"/>
    </source>
</evidence>
<dbReference type="InterPro" id="IPR029044">
    <property type="entry name" value="Nucleotide-diphossugar_trans"/>
</dbReference>
<dbReference type="Proteomes" id="UP000244773">
    <property type="component" value="Segment"/>
</dbReference>
<dbReference type="EMBL" id="KY322437">
    <property type="protein sequence ID" value="AUF82692.1"/>
    <property type="molecule type" value="Genomic_DNA"/>
</dbReference>
<gene>
    <name evidence="1" type="ORF">TetV_610</name>
</gene>
<name>A0A2P0VPB2_9VIRU</name>
<dbReference type="SUPFAM" id="SSF53448">
    <property type="entry name" value="Nucleotide-diphospho-sugar transferases"/>
    <property type="match status" value="1"/>
</dbReference>